<dbReference type="HAMAP" id="MF_01022">
    <property type="entry name" value="Bifunc_HisB"/>
    <property type="match status" value="1"/>
</dbReference>
<evidence type="ECO:0000256" key="9">
    <source>
        <dbReference type="ARBA" id="ARBA00023268"/>
    </source>
</evidence>
<dbReference type="InterPro" id="IPR036412">
    <property type="entry name" value="HAD-like_sf"/>
</dbReference>
<dbReference type="SUPFAM" id="SSF54211">
    <property type="entry name" value="Ribosomal protein S5 domain 2-like"/>
    <property type="match status" value="2"/>
</dbReference>
<dbReference type="NCBIfam" id="TIGR01662">
    <property type="entry name" value="HAD-SF-IIIA"/>
    <property type="match status" value="1"/>
</dbReference>
<dbReference type="PROSITE" id="PS00955">
    <property type="entry name" value="IGP_DEHYDRATASE_2"/>
    <property type="match status" value="1"/>
</dbReference>
<keyword evidence="8 10" id="KW-0456">Lyase</keyword>
<dbReference type="InterPro" id="IPR000807">
    <property type="entry name" value="ImidazoleglycerolP_deHydtase"/>
</dbReference>
<evidence type="ECO:0000313" key="11">
    <source>
        <dbReference type="EMBL" id="GGF85895.1"/>
    </source>
</evidence>
<dbReference type="GO" id="GO:0004401">
    <property type="term" value="F:histidinol-phosphatase activity"/>
    <property type="evidence" value="ECO:0007669"/>
    <property type="project" value="UniProtKB-UniRule"/>
</dbReference>
<feature type="region of interest" description="Imidazoleglycerol-phosphate dehydratase" evidence="10">
    <location>
        <begin position="164"/>
        <end position="352"/>
    </location>
</feature>
<dbReference type="PROSITE" id="PS00954">
    <property type="entry name" value="IGP_DEHYDRATASE_1"/>
    <property type="match status" value="1"/>
</dbReference>
<dbReference type="NCBIfam" id="NF002114">
    <property type="entry name" value="PRK00951.2-4"/>
    <property type="match status" value="1"/>
</dbReference>
<dbReference type="GO" id="GO:0004424">
    <property type="term" value="F:imidazoleglycerol-phosphate dehydratase activity"/>
    <property type="evidence" value="ECO:0007669"/>
    <property type="project" value="UniProtKB-UniRule"/>
</dbReference>
<dbReference type="InterPro" id="IPR023214">
    <property type="entry name" value="HAD_sf"/>
</dbReference>
<dbReference type="Gene3D" id="3.30.230.40">
    <property type="entry name" value="Imidazole glycerol phosphate dehydratase, domain 1"/>
    <property type="match status" value="2"/>
</dbReference>
<sequence>MRKILFLDRDGTLIIEPPDQQIDSLAKFALVDGVIPALLRLKDAGYRFVMVSNQDGLGTDSFPEADFHPPQDLLLQILSSQGIAFDDILIDRSFPHEHLPTRKPGIGMLVPYLKDPGVLWEQSAVIGDRDTDLQLAANLGCRGFKLGDGLSWPDIVAQLLAAPRTAQLRRDTRETRIAVALNLDAEAPVRIATGIGFFDHMLEQLAKHGGFSLQLDCAGDIHIDEHHTVEDCAIALGQALKRALGDKVGIERYGFALPMDESRAEALLDISNRGLLKFDGRFPREAVGTLPTELVPHFFQSLAESAGFTLHLKVEGDNTHHMIEACFKAVARTFRQAFARTGSGLPSTKGLL</sequence>
<evidence type="ECO:0000313" key="12">
    <source>
        <dbReference type="Proteomes" id="UP000632858"/>
    </source>
</evidence>
<dbReference type="CDD" id="cd07503">
    <property type="entry name" value="HAD_HisB-N"/>
    <property type="match status" value="1"/>
</dbReference>
<feature type="binding site" evidence="10">
    <location>
        <position position="8"/>
    </location>
    <ligand>
        <name>Mg(2+)</name>
        <dbReference type="ChEBI" id="CHEBI:18420"/>
    </ligand>
</feature>
<keyword evidence="7 10" id="KW-0368">Histidine biosynthesis</keyword>
<dbReference type="InterPro" id="IPR005954">
    <property type="entry name" value="HisB_N"/>
</dbReference>
<dbReference type="Pfam" id="PF00475">
    <property type="entry name" value="IGPD"/>
    <property type="match status" value="1"/>
</dbReference>
<dbReference type="InterPro" id="IPR020565">
    <property type="entry name" value="ImidazoleglycerP_deHydtase_CS"/>
</dbReference>
<dbReference type="NCBIfam" id="TIGR01261">
    <property type="entry name" value="hisB_Nterm"/>
    <property type="match status" value="1"/>
</dbReference>
<evidence type="ECO:0000256" key="4">
    <source>
        <dbReference type="ARBA" id="ARBA00022723"/>
    </source>
</evidence>
<gene>
    <name evidence="10 11" type="primary">hisB</name>
    <name evidence="11" type="ORF">GCM10010960_04920</name>
</gene>
<comment type="cofactor">
    <cofactor evidence="10">
        <name>Mg(2+)</name>
        <dbReference type="ChEBI" id="CHEBI:18420"/>
    </cofactor>
</comment>
<dbReference type="NCBIfam" id="NF002111">
    <property type="entry name" value="PRK00951.2-1"/>
    <property type="match status" value="1"/>
</dbReference>
<organism evidence="11 12">
    <name type="scientific">Arenimonas maotaiensis</name>
    <dbReference type="NCBI Taxonomy" id="1446479"/>
    <lineage>
        <taxon>Bacteria</taxon>
        <taxon>Pseudomonadati</taxon>
        <taxon>Pseudomonadota</taxon>
        <taxon>Gammaproteobacteria</taxon>
        <taxon>Lysobacterales</taxon>
        <taxon>Lysobacteraceae</taxon>
        <taxon>Arenimonas</taxon>
    </lineage>
</organism>
<evidence type="ECO:0000256" key="1">
    <source>
        <dbReference type="ARBA" id="ARBA00005047"/>
    </source>
</evidence>
<dbReference type="InterPro" id="IPR006543">
    <property type="entry name" value="Histidinol-phos"/>
</dbReference>
<dbReference type="PANTHER" id="PTHR23133:SF2">
    <property type="entry name" value="IMIDAZOLEGLYCEROL-PHOSPHATE DEHYDRATASE"/>
    <property type="match status" value="1"/>
</dbReference>
<dbReference type="InterPro" id="IPR038494">
    <property type="entry name" value="IGPD_sf"/>
</dbReference>
<dbReference type="InterPro" id="IPR020566">
    <property type="entry name" value="His_synth_bifunc_HisB"/>
</dbReference>
<keyword evidence="12" id="KW-1185">Reference proteome</keyword>
<evidence type="ECO:0000256" key="6">
    <source>
        <dbReference type="ARBA" id="ARBA00022842"/>
    </source>
</evidence>
<proteinExistence type="inferred from homology"/>
<dbReference type="FunFam" id="3.30.230.40:FF:000001">
    <property type="entry name" value="Imidazoleglycerol-phosphate dehydratase HisB"/>
    <property type="match status" value="1"/>
</dbReference>
<feature type="binding site" evidence="10">
    <location>
        <position position="128"/>
    </location>
    <ligand>
        <name>Mg(2+)</name>
        <dbReference type="ChEBI" id="CHEBI:18420"/>
    </ligand>
</feature>
<evidence type="ECO:0000256" key="8">
    <source>
        <dbReference type="ARBA" id="ARBA00023239"/>
    </source>
</evidence>
<keyword evidence="5 10" id="KW-0378">Hydrolase</keyword>
<comment type="catalytic activity">
    <reaction evidence="10">
        <text>L-histidinol phosphate + H2O = L-histidinol + phosphate</text>
        <dbReference type="Rhea" id="RHEA:14465"/>
        <dbReference type="ChEBI" id="CHEBI:15377"/>
        <dbReference type="ChEBI" id="CHEBI:43474"/>
        <dbReference type="ChEBI" id="CHEBI:57699"/>
        <dbReference type="ChEBI" id="CHEBI:57980"/>
        <dbReference type="EC" id="3.1.3.15"/>
    </reaction>
</comment>
<comment type="pathway">
    <text evidence="1 10">Amino-acid biosynthesis; L-histidine biosynthesis; L-histidine from 5-phospho-alpha-D-ribose 1-diphosphate: step 6/9.</text>
</comment>
<comment type="subcellular location">
    <subcellularLocation>
        <location evidence="10">Cytoplasm</location>
    </subcellularLocation>
</comment>
<dbReference type="EC" id="3.1.3.15" evidence="10"/>
<dbReference type="RefSeq" id="WP_188447385.1">
    <property type="nucleotide sequence ID" value="NZ_BMFO01000001.1"/>
</dbReference>
<keyword evidence="6 10" id="KW-0460">Magnesium</keyword>
<feature type="active site" description="Proton donor" evidence="10">
    <location>
        <position position="10"/>
    </location>
</feature>
<dbReference type="SUPFAM" id="SSF56784">
    <property type="entry name" value="HAD-like"/>
    <property type="match status" value="1"/>
</dbReference>
<dbReference type="GO" id="GO:0000105">
    <property type="term" value="P:L-histidine biosynthetic process"/>
    <property type="evidence" value="ECO:0007669"/>
    <property type="project" value="UniProtKB-UniRule"/>
</dbReference>
<dbReference type="NCBIfam" id="TIGR01656">
    <property type="entry name" value="Histidinol-ppas"/>
    <property type="match status" value="1"/>
</dbReference>
<keyword evidence="4 10" id="KW-0479">Metal-binding</keyword>
<evidence type="ECO:0000256" key="3">
    <source>
        <dbReference type="ARBA" id="ARBA00022605"/>
    </source>
</evidence>
<dbReference type="InterPro" id="IPR006549">
    <property type="entry name" value="HAD-SF_hydro_IIIA"/>
</dbReference>
<comment type="caution">
    <text evidence="11">The sequence shown here is derived from an EMBL/GenBank/DDBJ whole genome shotgun (WGS) entry which is preliminary data.</text>
</comment>
<comment type="pathway">
    <text evidence="10">Amino-acid biosynthesis; L-histidine biosynthesis; L-histidine from 5-phospho-alpha-D-ribose 1-diphosphate: step 8/9.</text>
</comment>
<evidence type="ECO:0000256" key="10">
    <source>
        <dbReference type="HAMAP-Rule" id="MF_01022"/>
    </source>
</evidence>
<dbReference type="Pfam" id="PF13242">
    <property type="entry name" value="Hydrolase_like"/>
    <property type="match status" value="1"/>
</dbReference>
<feature type="binding site" evidence="10">
    <location>
        <position position="10"/>
    </location>
    <ligand>
        <name>Mg(2+)</name>
        <dbReference type="ChEBI" id="CHEBI:18420"/>
    </ligand>
</feature>
<dbReference type="PANTHER" id="PTHR23133">
    <property type="entry name" value="IMIDAZOLEGLYCEROL-PHOSPHATE DEHYDRATASE HIS7"/>
    <property type="match status" value="1"/>
</dbReference>
<dbReference type="NCBIfam" id="NF003937">
    <property type="entry name" value="PRK05446.1"/>
    <property type="match status" value="1"/>
</dbReference>
<dbReference type="InterPro" id="IPR020568">
    <property type="entry name" value="Ribosomal_Su5_D2-typ_SF"/>
</dbReference>
<keyword evidence="3 10" id="KW-0028">Amino-acid biosynthesis</keyword>
<evidence type="ECO:0000256" key="2">
    <source>
        <dbReference type="ARBA" id="ARBA00022490"/>
    </source>
</evidence>
<feature type="active site" description="Nucleophile" evidence="10">
    <location>
        <position position="8"/>
    </location>
</feature>
<dbReference type="EMBL" id="BMFO01000001">
    <property type="protein sequence ID" value="GGF85895.1"/>
    <property type="molecule type" value="Genomic_DNA"/>
</dbReference>
<feature type="region of interest" description="Histidinol-phosphatase" evidence="10">
    <location>
        <begin position="1"/>
        <end position="163"/>
    </location>
</feature>
<evidence type="ECO:0000256" key="7">
    <source>
        <dbReference type="ARBA" id="ARBA00023102"/>
    </source>
</evidence>
<comment type="similarity">
    <text evidence="10">In the N-terminal section; belongs to the histidinol-phosphatase family.</text>
</comment>
<dbReference type="CDD" id="cd07914">
    <property type="entry name" value="IGPD"/>
    <property type="match status" value="1"/>
</dbReference>
<reference evidence="11" key="1">
    <citation type="journal article" date="2014" name="Int. J. Syst. Evol. Microbiol.">
        <title>Complete genome sequence of Corynebacterium casei LMG S-19264T (=DSM 44701T), isolated from a smear-ripened cheese.</title>
        <authorList>
            <consortium name="US DOE Joint Genome Institute (JGI-PGF)"/>
            <person name="Walter F."/>
            <person name="Albersmeier A."/>
            <person name="Kalinowski J."/>
            <person name="Ruckert C."/>
        </authorList>
    </citation>
    <scope>NUCLEOTIDE SEQUENCE</scope>
    <source>
        <strain evidence="11">CGMCC 1.12726</strain>
    </source>
</reference>
<keyword evidence="9 10" id="KW-0511">Multifunctional enzyme</keyword>
<reference evidence="11" key="2">
    <citation type="submission" date="2020-09" db="EMBL/GenBank/DDBJ databases">
        <authorList>
            <person name="Sun Q."/>
            <person name="Zhou Y."/>
        </authorList>
    </citation>
    <scope>NUCLEOTIDE SEQUENCE</scope>
    <source>
        <strain evidence="11">CGMCC 1.12726</strain>
    </source>
</reference>
<dbReference type="HAMAP" id="MF_00076">
    <property type="entry name" value="HisB"/>
    <property type="match status" value="1"/>
</dbReference>
<dbReference type="FunFam" id="3.30.230.40:FF:000003">
    <property type="entry name" value="Imidazoleglycerol-phosphate dehydratase HisB"/>
    <property type="match status" value="1"/>
</dbReference>
<comment type="catalytic activity">
    <reaction evidence="10">
        <text>D-erythro-1-(imidazol-4-yl)glycerol 3-phosphate = 3-(imidazol-4-yl)-2-oxopropyl phosphate + H2O</text>
        <dbReference type="Rhea" id="RHEA:11040"/>
        <dbReference type="ChEBI" id="CHEBI:15377"/>
        <dbReference type="ChEBI" id="CHEBI:57766"/>
        <dbReference type="ChEBI" id="CHEBI:58278"/>
        <dbReference type="EC" id="4.2.1.19"/>
    </reaction>
</comment>
<protein>
    <recommendedName>
        <fullName evidence="10">Histidine biosynthesis bifunctional protein HisB</fullName>
    </recommendedName>
    <domain>
        <recommendedName>
            <fullName evidence="10">Histidinol-phosphatase</fullName>
            <ecNumber evidence="10">3.1.3.15</ecNumber>
        </recommendedName>
    </domain>
    <domain>
        <recommendedName>
            <fullName evidence="10">Imidazoleglycerol-phosphate dehydratase</fullName>
            <shortName evidence="10">IGPD</shortName>
            <ecNumber evidence="10">4.2.1.19</ecNumber>
        </recommendedName>
    </domain>
</protein>
<dbReference type="GO" id="GO:0046872">
    <property type="term" value="F:metal ion binding"/>
    <property type="evidence" value="ECO:0007669"/>
    <property type="project" value="UniProtKB-KW"/>
</dbReference>
<accession>A0A917CEL4</accession>
<dbReference type="GO" id="GO:0005737">
    <property type="term" value="C:cytoplasm"/>
    <property type="evidence" value="ECO:0007669"/>
    <property type="project" value="UniProtKB-SubCell"/>
</dbReference>
<evidence type="ECO:0000256" key="5">
    <source>
        <dbReference type="ARBA" id="ARBA00022801"/>
    </source>
</evidence>
<comment type="similarity">
    <text evidence="10">In the C-terminal section; belongs to the imidazoleglycerol-phosphate dehydratase family.</text>
</comment>
<name>A0A917CEL4_9GAMM</name>
<comment type="caution">
    <text evidence="10">Lacks conserved residue(s) required for the propagation of feature annotation.</text>
</comment>
<dbReference type="AlphaFoldDB" id="A0A917CEL4"/>
<dbReference type="Proteomes" id="UP000632858">
    <property type="component" value="Unassembled WGS sequence"/>
</dbReference>
<dbReference type="EC" id="4.2.1.19" evidence="10"/>
<dbReference type="Gene3D" id="3.40.50.1000">
    <property type="entry name" value="HAD superfamily/HAD-like"/>
    <property type="match status" value="1"/>
</dbReference>
<keyword evidence="2 10" id="KW-0963">Cytoplasm</keyword>